<dbReference type="EMBL" id="MRWE01000009">
    <property type="protein sequence ID" value="ORJ26148.1"/>
    <property type="molecule type" value="Genomic_DNA"/>
</dbReference>
<evidence type="ECO:0000313" key="1">
    <source>
        <dbReference type="EMBL" id="ORJ26148.1"/>
    </source>
</evidence>
<protein>
    <submittedName>
        <fullName evidence="1">Uncharacterized protein</fullName>
    </submittedName>
</protein>
<evidence type="ECO:0000313" key="2">
    <source>
        <dbReference type="Proteomes" id="UP000192536"/>
    </source>
</evidence>
<organism evidence="1 2">
    <name type="scientific">Rouxiella badensis</name>
    <dbReference type="NCBI Taxonomy" id="1646377"/>
    <lineage>
        <taxon>Bacteria</taxon>
        <taxon>Pseudomonadati</taxon>
        <taxon>Pseudomonadota</taxon>
        <taxon>Gammaproteobacteria</taxon>
        <taxon>Enterobacterales</taxon>
        <taxon>Yersiniaceae</taxon>
        <taxon>Rouxiella</taxon>
    </lineage>
</organism>
<proteinExistence type="predicted"/>
<keyword evidence="2" id="KW-1185">Reference proteome</keyword>
<dbReference type="AlphaFoldDB" id="A0A1X0WH69"/>
<reference evidence="1 2" key="1">
    <citation type="journal article" date="2017" name="Int. J. Syst. Evol. Microbiol.">
        <title>Rouxiella badensis sp. nov. and Rouxiella silvae sp. nov. isolated from peat bog soil in Germany and emendation of the genus description.</title>
        <authorList>
            <person name="Le Fleche-Mateos A."/>
            <person name="Kugler J.H."/>
            <person name="Hansen S.H."/>
            <person name="Syldatk C."/>
            <person name="Hausmann R."/>
            <person name="Lomprez F."/>
            <person name="Vandenbogaert M."/>
            <person name="Manuguerra J.C."/>
            <person name="Grimont P.A."/>
        </authorList>
    </citation>
    <scope>NUCLEOTIDE SEQUENCE [LARGE SCALE GENOMIC DNA]</scope>
    <source>
        <strain evidence="1 2">DSM 100043</strain>
    </source>
</reference>
<accession>A0A1X0WH69</accession>
<comment type="caution">
    <text evidence="1">The sequence shown here is derived from an EMBL/GenBank/DDBJ whole genome shotgun (WGS) entry which is preliminary data.</text>
</comment>
<dbReference type="GeneID" id="93565038"/>
<gene>
    <name evidence="1" type="ORF">BS640_07380</name>
</gene>
<dbReference type="RefSeq" id="WP_084912281.1">
    <property type="nucleotide sequence ID" value="NZ_CAUQAZ010000054.1"/>
</dbReference>
<dbReference type="Proteomes" id="UP000192536">
    <property type="component" value="Unassembled WGS sequence"/>
</dbReference>
<name>A0A1X0WH69_9GAMM</name>
<sequence>MKFDNEDAFNLATKFMEHHVEKMGEINYFVRFLEAYLKFDEWLKAEHPIEAARSAKKTLKFTS</sequence>